<comment type="similarity">
    <text evidence="1">Belongs to the 'GDSL' lipolytic enzyme family.</text>
</comment>
<sequence>MATNIRAKNQSSVGLFCFMVLLLLQSHVNSARKLLPDPPVTHNASKHSCKFVKVFQLGDSLADTGNLVTESPRGGGALFNHFPYGITLGKSTGRCSNGLLMIDYFASEFGVPYLSPYERVEDGANFDRGVNFAVAGATALPLETLRAKNFPLGYIPTGSSLGVQLQWLSSHLNYTCQSRGEECQEELKNSLFLVGEIGGNDYNYGIVGNKSMAELYGLIPEVVQTIVDAVKAVIGLGATRVVVPGNFPIGCLPVYRDNPIDGSGGYDSKQCLAGLNRLAIAHNEVLKEAIEQLKKEYPDTAIVYADYYNAFLSVLTNAENLGFADKFSPCCGKAEARNPSAFCGAPGVTSSCPNPDDHISWDGVHMTQQAYKFMADYLITSISPQLNCS</sequence>
<dbReference type="PANTHER" id="PTHR22835:SF517">
    <property type="entry name" value="GDSL-LIKE LIPASE_ACYLHYDROLASE FAMILY PROTEIN, EXPRESSED"/>
    <property type="match status" value="1"/>
</dbReference>
<evidence type="ECO:0000256" key="3">
    <source>
        <dbReference type="ARBA" id="ARBA00022801"/>
    </source>
</evidence>
<gene>
    <name evidence="6" type="ORF">OLC1_LOCUS5522</name>
</gene>
<keyword evidence="3" id="KW-0378">Hydrolase</keyword>
<dbReference type="GO" id="GO:0016788">
    <property type="term" value="F:hydrolase activity, acting on ester bonds"/>
    <property type="evidence" value="ECO:0007669"/>
    <property type="project" value="InterPro"/>
</dbReference>
<evidence type="ECO:0000256" key="4">
    <source>
        <dbReference type="ARBA" id="ARBA00023180"/>
    </source>
</evidence>
<dbReference type="Gene3D" id="3.40.50.1110">
    <property type="entry name" value="SGNH hydrolase"/>
    <property type="match status" value="1"/>
</dbReference>
<dbReference type="EMBL" id="OX459119">
    <property type="protein sequence ID" value="CAI9094332.1"/>
    <property type="molecule type" value="Genomic_DNA"/>
</dbReference>
<dbReference type="InterPro" id="IPR001087">
    <property type="entry name" value="GDSL"/>
</dbReference>
<organism evidence="6 7">
    <name type="scientific">Oldenlandia corymbosa var. corymbosa</name>
    <dbReference type="NCBI Taxonomy" id="529605"/>
    <lineage>
        <taxon>Eukaryota</taxon>
        <taxon>Viridiplantae</taxon>
        <taxon>Streptophyta</taxon>
        <taxon>Embryophyta</taxon>
        <taxon>Tracheophyta</taxon>
        <taxon>Spermatophyta</taxon>
        <taxon>Magnoliopsida</taxon>
        <taxon>eudicotyledons</taxon>
        <taxon>Gunneridae</taxon>
        <taxon>Pentapetalae</taxon>
        <taxon>asterids</taxon>
        <taxon>lamiids</taxon>
        <taxon>Gentianales</taxon>
        <taxon>Rubiaceae</taxon>
        <taxon>Rubioideae</taxon>
        <taxon>Spermacoceae</taxon>
        <taxon>Hedyotis-Oldenlandia complex</taxon>
        <taxon>Oldenlandia</taxon>
    </lineage>
</organism>
<reference evidence="6" key="1">
    <citation type="submission" date="2023-03" db="EMBL/GenBank/DDBJ databases">
        <authorList>
            <person name="Julca I."/>
        </authorList>
    </citation>
    <scope>NUCLEOTIDE SEQUENCE</scope>
</reference>
<dbReference type="InterPro" id="IPR036514">
    <property type="entry name" value="SGNH_hydro_sf"/>
</dbReference>
<feature type="signal peptide" evidence="5">
    <location>
        <begin position="1"/>
        <end position="31"/>
    </location>
</feature>
<feature type="chain" id="PRO_5043684719" evidence="5">
    <location>
        <begin position="32"/>
        <end position="389"/>
    </location>
</feature>
<dbReference type="PANTHER" id="PTHR22835">
    <property type="entry name" value="ZINC FINGER FYVE DOMAIN CONTAINING PROTEIN"/>
    <property type="match status" value="1"/>
</dbReference>
<evidence type="ECO:0000256" key="5">
    <source>
        <dbReference type="SAM" id="SignalP"/>
    </source>
</evidence>
<dbReference type="Pfam" id="PF00657">
    <property type="entry name" value="Lipase_GDSL"/>
    <property type="match status" value="1"/>
</dbReference>
<dbReference type="CDD" id="cd01837">
    <property type="entry name" value="SGNH_plant_lipase_like"/>
    <property type="match status" value="1"/>
</dbReference>
<proteinExistence type="inferred from homology"/>
<dbReference type="Proteomes" id="UP001161247">
    <property type="component" value="Chromosome 2"/>
</dbReference>
<dbReference type="AlphaFoldDB" id="A0AAV1CIE4"/>
<name>A0AAV1CIE4_OLDCO</name>
<keyword evidence="7" id="KW-1185">Reference proteome</keyword>
<accession>A0AAV1CIE4</accession>
<evidence type="ECO:0000256" key="2">
    <source>
        <dbReference type="ARBA" id="ARBA00022729"/>
    </source>
</evidence>
<protein>
    <submittedName>
        <fullName evidence="6">OLC1v1030055C1</fullName>
    </submittedName>
</protein>
<evidence type="ECO:0000313" key="7">
    <source>
        <dbReference type="Proteomes" id="UP001161247"/>
    </source>
</evidence>
<keyword evidence="2 5" id="KW-0732">Signal</keyword>
<dbReference type="InterPro" id="IPR035669">
    <property type="entry name" value="SGNH_plant_lipase-like"/>
</dbReference>
<evidence type="ECO:0000256" key="1">
    <source>
        <dbReference type="ARBA" id="ARBA00008668"/>
    </source>
</evidence>
<keyword evidence="4" id="KW-0325">Glycoprotein</keyword>
<evidence type="ECO:0000313" key="6">
    <source>
        <dbReference type="EMBL" id="CAI9094332.1"/>
    </source>
</evidence>
<dbReference type="SUPFAM" id="SSF52266">
    <property type="entry name" value="SGNH hydrolase"/>
    <property type="match status" value="1"/>
</dbReference>